<dbReference type="InterPro" id="IPR013096">
    <property type="entry name" value="Cupin_2"/>
</dbReference>
<dbReference type="CDD" id="cd02226">
    <property type="entry name" value="cupin_YdbB-like"/>
    <property type="match status" value="1"/>
</dbReference>
<dbReference type="InterPro" id="IPR014710">
    <property type="entry name" value="RmlC-like_jellyroll"/>
</dbReference>
<reference evidence="2 3" key="1">
    <citation type="journal article" date="2015" name="Microbiome">
        <title>Genomic resolution of linkages in carbon, nitrogen, and sulfur cycling among widespread estuary sediment bacteria.</title>
        <authorList>
            <person name="Baker B.J."/>
            <person name="Lazar C.S."/>
            <person name="Teske A.P."/>
            <person name="Dick G.J."/>
        </authorList>
    </citation>
    <scope>NUCLEOTIDE SEQUENCE [LARGE SCALE GENOMIC DNA]</scope>
    <source>
        <strain evidence="2">DG_24</strain>
    </source>
</reference>
<dbReference type="InterPro" id="IPR011051">
    <property type="entry name" value="RmlC_Cupin_sf"/>
</dbReference>
<evidence type="ECO:0000259" key="1">
    <source>
        <dbReference type="Pfam" id="PF07883"/>
    </source>
</evidence>
<organism evidence="2 3">
    <name type="scientific">candidate division TA06 bacterium DG_24</name>
    <dbReference type="NCBI Taxonomy" id="1703770"/>
    <lineage>
        <taxon>Bacteria</taxon>
        <taxon>Bacteria division TA06</taxon>
    </lineage>
</organism>
<dbReference type="InterPro" id="IPR052044">
    <property type="entry name" value="PKS_Associated_Protein"/>
</dbReference>
<accession>A0A0S7WPE4</accession>
<dbReference type="SUPFAM" id="SSF51182">
    <property type="entry name" value="RmlC-like cupins"/>
    <property type="match status" value="1"/>
</dbReference>
<feature type="domain" description="Cupin type-2" evidence="1">
    <location>
        <begin position="38"/>
        <end position="94"/>
    </location>
</feature>
<protein>
    <recommendedName>
        <fullName evidence="1">Cupin type-2 domain-containing protein</fullName>
    </recommendedName>
</protein>
<dbReference type="STRING" id="1703770.AMJ39_08760"/>
<dbReference type="Proteomes" id="UP000052008">
    <property type="component" value="Unassembled WGS sequence"/>
</dbReference>
<dbReference type="EMBL" id="LIZS01000080">
    <property type="protein sequence ID" value="KPJ52046.1"/>
    <property type="molecule type" value="Genomic_DNA"/>
</dbReference>
<proteinExistence type="predicted"/>
<gene>
    <name evidence="2" type="ORF">AMJ39_08760</name>
</gene>
<evidence type="ECO:0000313" key="3">
    <source>
        <dbReference type="Proteomes" id="UP000052008"/>
    </source>
</evidence>
<name>A0A0S7WPE4_UNCT6</name>
<sequence length="123" mass="14010">MGNAVNIEKCFGRFTDTYSPKIVGELNGQHVKLARVEGDKCPWHTHDNEDEMFFVVDGVLDIEERDGVVPVHPGEFYIVPRGREHRVVPHGHVKLILFEPEGIAHTGNVRAEITRDHYDRLEA</sequence>
<dbReference type="PANTHER" id="PTHR36114:SF1">
    <property type="entry name" value="16.7 KDA PROTEIN IN WHIE LOCUS"/>
    <property type="match status" value="1"/>
</dbReference>
<dbReference type="AlphaFoldDB" id="A0A0S7WPE4"/>
<dbReference type="Pfam" id="PF07883">
    <property type="entry name" value="Cupin_2"/>
    <property type="match status" value="1"/>
</dbReference>
<dbReference type="PANTHER" id="PTHR36114">
    <property type="entry name" value="16.7 KDA PROTEIN IN WHIE LOCUS"/>
    <property type="match status" value="1"/>
</dbReference>
<evidence type="ECO:0000313" key="2">
    <source>
        <dbReference type="EMBL" id="KPJ52046.1"/>
    </source>
</evidence>
<dbReference type="Gene3D" id="2.60.120.10">
    <property type="entry name" value="Jelly Rolls"/>
    <property type="match status" value="1"/>
</dbReference>
<dbReference type="PATRIC" id="fig|1703770.3.peg.814"/>
<comment type="caution">
    <text evidence="2">The sequence shown here is derived from an EMBL/GenBank/DDBJ whole genome shotgun (WGS) entry which is preliminary data.</text>
</comment>